<dbReference type="CDD" id="cd02440">
    <property type="entry name" value="AdoMet_MTases"/>
    <property type="match status" value="1"/>
</dbReference>
<protein>
    <submittedName>
        <fullName evidence="5">Methyltransferase family protein</fullName>
    </submittedName>
</protein>
<dbReference type="OrthoDB" id="9805171at2"/>
<dbReference type="PANTHER" id="PTHR43861:SF1">
    <property type="entry name" value="TRANS-ACONITATE 2-METHYLTRANSFERASE"/>
    <property type="match status" value="1"/>
</dbReference>
<name>A0A542ZKN0_9MICO</name>
<evidence type="ECO:0000256" key="1">
    <source>
        <dbReference type="ARBA" id="ARBA00022603"/>
    </source>
</evidence>
<sequence>MTPPGGAARVAAVPPATAPRASVSVPVRGPLPSTEDLAATQTSYDTVAGSYAALLEDELDARPVDRGLLAAFAETATTAGLGPVGDLGCGPGRVTGHLASLGVDAFGVDLSPGMVAEARRRHPDLRFEVGSILDLDLPDGYLGGALLWYSTVHTPPAQLPEVFAEVHRVLAPGAPLITAFKVGDRQVHLQHAYGHNLSLQVYWTPMELVTDLLDQAGLVIDARMVCEPAPHEKQPQGYVMAHRPA</sequence>
<dbReference type="AlphaFoldDB" id="A0A542ZKN0"/>
<dbReference type="InterPro" id="IPR029063">
    <property type="entry name" value="SAM-dependent_MTases_sf"/>
</dbReference>
<dbReference type="PANTHER" id="PTHR43861">
    <property type="entry name" value="TRANS-ACONITATE 2-METHYLTRANSFERASE-RELATED"/>
    <property type="match status" value="1"/>
</dbReference>
<evidence type="ECO:0000259" key="4">
    <source>
        <dbReference type="Pfam" id="PF13649"/>
    </source>
</evidence>
<dbReference type="Gene3D" id="3.40.50.150">
    <property type="entry name" value="Vaccinia Virus protein VP39"/>
    <property type="match status" value="1"/>
</dbReference>
<reference evidence="5 6" key="1">
    <citation type="submission" date="2019-06" db="EMBL/GenBank/DDBJ databases">
        <title>Sequencing the genomes of 1000 actinobacteria strains.</title>
        <authorList>
            <person name="Klenk H.-P."/>
        </authorList>
    </citation>
    <scope>NUCLEOTIDE SEQUENCE [LARGE SCALE GENOMIC DNA]</scope>
    <source>
        <strain evidence="5 6">DSM 18082</strain>
    </source>
</reference>
<accession>A0A542ZKN0</accession>
<dbReference type="Proteomes" id="UP000319514">
    <property type="component" value="Unassembled WGS sequence"/>
</dbReference>
<dbReference type="SUPFAM" id="SSF53335">
    <property type="entry name" value="S-adenosyl-L-methionine-dependent methyltransferases"/>
    <property type="match status" value="1"/>
</dbReference>
<dbReference type="InterPro" id="IPR041698">
    <property type="entry name" value="Methyltransf_25"/>
</dbReference>
<keyword evidence="2 5" id="KW-0808">Transferase</keyword>
<dbReference type="GO" id="GO:0032259">
    <property type="term" value="P:methylation"/>
    <property type="evidence" value="ECO:0007669"/>
    <property type="project" value="UniProtKB-KW"/>
</dbReference>
<proteinExistence type="predicted"/>
<keyword evidence="1 5" id="KW-0489">Methyltransferase</keyword>
<keyword evidence="6" id="KW-1185">Reference proteome</keyword>
<feature type="domain" description="Methyltransferase" evidence="4">
    <location>
        <begin position="86"/>
        <end position="173"/>
    </location>
</feature>
<organism evidence="5 6">
    <name type="scientific">Oryzihumus leptocrescens</name>
    <dbReference type="NCBI Taxonomy" id="297536"/>
    <lineage>
        <taxon>Bacteria</taxon>
        <taxon>Bacillati</taxon>
        <taxon>Actinomycetota</taxon>
        <taxon>Actinomycetes</taxon>
        <taxon>Micrococcales</taxon>
        <taxon>Intrasporangiaceae</taxon>
        <taxon>Oryzihumus</taxon>
    </lineage>
</organism>
<evidence type="ECO:0000313" key="5">
    <source>
        <dbReference type="EMBL" id="TQL60904.1"/>
    </source>
</evidence>
<dbReference type="Pfam" id="PF13649">
    <property type="entry name" value="Methyltransf_25"/>
    <property type="match status" value="1"/>
</dbReference>
<evidence type="ECO:0000313" key="6">
    <source>
        <dbReference type="Proteomes" id="UP000319514"/>
    </source>
</evidence>
<evidence type="ECO:0000256" key="3">
    <source>
        <dbReference type="SAM" id="MobiDB-lite"/>
    </source>
</evidence>
<dbReference type="EMBL" id="VFOQ01000001">
    <property type="protein sequence ID" value="TQL60904.1"/>
    <property type="molecule type" value="Genomic_DNA"/>
</dbReference>
<dbReference type="GO" id="GO:0008168">
    <property type="term" value="F:methyltransferase activity"/>
    <property type="evidence" value="ECO:0007669"/>
    <property type="project" value="UniProtKB-KW"/>
</dbReference>
<evidence type="ECO:0000256" key="2">
    <source>
        <dbReference type="ARBA" id="ARBA00022679"/>
    </source>
</evidence>
<gene>
    <name evidence="5" type="ORF">FB474_2304</name>
</gene>
<comment type="caution">
    <text evidence="5">The sequence shown here is derived from an EMBL/GenBank/DDBJ whole genome shotgun (WGS) entry which is preliminary data.</text>
</comment>
<feature type="region of interest" description="Disordered" evidence="3">
    <location>
        <begin position="1"/>
        <end position="29"/>
    </location>
</feature>
<feature type="compositionally biased region" description="Low complexity" evidence="3">
    <location>
        <begin position="1"/>
        <end position="27"/>
    </location>
</feature>